<evidence type="ECO:0000256" key="8">
    <source>
        <dbReference type="ARBA" id="ARBA00023065"/>
    </source>
</evidence>
<feature type="transmembrane region" description="Helical" evidence="11">
    <location>
        <begin position="234"/>
        <end position="251"/>
    </location>
</feature>
<evidence type="ECO:0000259" key="14">
    <source>
        <dbReference type="Pfam" id="PF02932"/>
    </source>
</evidence>
<reference evidence="15 16" key="1">
    <citation type="submission" date="2015-01" db="EMBL/GenBank/DDBJ databases">
        <title>Vibrio sp. C1 JCM 19231 whole genome shotgun sequence.</title>
        <authorList>
            <person name="Sawabe T."/>
            <person name="Meirelles P."/>
            <person name="Feng G."/>
            <person name="Sayaka M."/>
            <person name="Hattori M."/>
            <person name="Ohkuma M."/>
        </authorList>
    </citation>
    <scope>NUCLEOTIDE SEQUENCE [LARGE SCALE GENOMIC DNA]</scope>
    <source>
        <strain evidence="16">JCM 19231</strain>
    </source>
</reference>
<keyword evidence="9 11" id="KW-0472">Membrane</keyword>
<feature type="transmembrane region" description="Helical" evidence="11">
    <location>
        <begin position="306"/>
        <end position="329"/>
    </location>
</feature>
<evidence type="ECO:0000313" key="16">
    <source>
        <dbReference type="Proteomes" id="UP000031671"/>
    </source>
</evidence>
<gene>
    <name evidence="15" type="ORF">JCM19231_142</name>
</gene>
<feature type="domain" description="Neurotransmitter-gated ion-channel transmembrane" evidence="14">
    <location>
        <begin position="212"/>
        <end position="289"/>
    </location>
</feature>
<protein>
    <submittedName>
        <fullName evidence="15">Uncharacterized protein</fullName>
    </submittedName>
</protein>
<dbReference type="InterPro" id="IPR036719">
    <property type="entry name" value="Neuro-gated_channel_TM_sf"/>
</dbReference>
<evidence type="ECO:0000313" key="15">
    <source>
        <dbReference type="EMBL" id="GAM58512.1"/>
    </source>
</evidence>
<dbReference type="SUPFAM" id="SSF63712">
    <property type="entry name" value="Nicotinic receptor ligand binding domain-like"/>
    <property type="match status" value="1"/>
</dbReference>
<evidence type="ECO:0000256" key="1">
    <source>
        <dbReference type="ARBA" id="ARBA00004141"/>
    </source>
</evidence>
<feature type="transmembrane region" description="Helical" evidence="11">
    <location>
        <begin position="271"/>
        <end position="294"/>
    </location>
</feature>
<evidence type="ECO:0000256" key="10">
    <source>
        <dbReference type="ARBA" id="ARBA00023303"/>
    </source>
</evidence>
<dbReference type="SUPFAM" id="SSF90112">
    <property type="entry name" value="Neurotransmitter-gated ion-channel transmembrane pore"/>
    <property type="match status" value="1"/>
</dbReference>
<dbReference type="InterPro" id="IPR036734">
    <property type="entry name" value="Neur_chan_lig-bd_sf"/>
</dbReference>
<dbReference type="InterPro" id="IPR006029">
    <property type="entry name" value="Neurotrans-gated_channel_TM"/>
</dbReference>
<name>A0A0B8P1S4_9VIBR</name>
<accession>A0A0B8P1S4</accession>
<evidence type="ECO:0000256" key="11">
    <source>
        <dbReference type="SAM" id="Phobius"/>
    </source>
</evidence>
<dbReference type="CDD" id="cd18988">
    <property type="entry name" value="LGIC_ECD_bact"/>
    <property type="match status" value="1"/>
</dbReference>
<evidence type="ECO:0000256" key="12">
    <source>
        <dbReference type="SAM" id="SignalP"/>
    </source>
</evidence>
<keyword evidence="4" id="KW-1003">Cell membrane</keyword>
<keyword evidence="3" id="KW-0813">Transport</keyword>
<evidence type="ECO:0000256" key="4">
    <source>
        <dbReference type="ARBA" id="ARBA00022475"/>
    </source>
</evidence>
<evidence type="ECO:0000256" key="3">
    <source>
        <dbReference type="ARBA" id="ARBA00022448"/>
    </source>
</evidence>
<dbReference type="GO" id="GO:0005230">
    <property type="term" value="F:extracellular ligand-gated monoatomic ion channel activity"/>
    <property type="evidence" value="ECO:0007669"/>
    <property type="project" value="InterPro"/>
</dbReference>
<dbReference type="EMBL" id="BBRZ01000090">
    <property type="protein sequence ID" value="GAM58512.1"/>
    <property type="molecule type" value="Genomic_DNA"/>
</dbReference>
<organism evidence="15 16">
    <name type="scientific">Vibrio ishigakensis</name>
    <dbReference type="NCBI Taxonomy" id="1481914"/>
    <lineage>
        <taxon>Bacteria</taxon>
        <taxon>Pseudomonadati</taxon>
        <taxon>Pseudomonadota</taxon>
        <taxon>Gammaproteobacteria</taxon>
        <taxon>Vibrionales</taxon>
        <taxon>Vibrionaceae</taxon>
        <taxon>Vibrio</taxon>
    </lineage>
</organism>
<dbReference type="PANTHER" id="PTHR18945">
    <property type="entry name" value="NEUROTRANSMITTER GATED ION CHANNEL"/>
    <property type="match status" value="1"/>
</dbReference>
<dbReference type="GO" id="GO:0005886">
    <property type="term" value="C:plasma membrane"/>
    <property type="evidence" value="ECO:0007669"/>
    <property type="project" value="UniProtKB-SubCell"/>
</dbReference>
<dbReference type="InterPro" id="IPR006201">
    <property type="entry name" value="Neur_channel"/>
</dbReference>
<keyword evidence="16" id="KW-1185">Reference proteome</keyword>
<comment type="subcellular location">
    <subcellularLocation>
        <location evidence="2">Cell membrane</location>
    </subcellularLocation>
    <subcellularLocation>
        <location evidence="1">Membrane</location>
        <topology evidence="1">Multi-pass membrane protein</topology>
    </subcellularLocation>
</comment>
<feature type="domain" description="Neurotransmitter-gated ion-channel ligand-binding" evidence="13">
    <location>
        <begin position="29"/>
        <end position="156"/>
    </location>
</feature>
<feature type="signal peptide" evidence="12">
    <location>
        <begin position="1"/>
        <end position="19"/>
    </location>
</feature>
<dbReference type="CDD" id="cd19050">
    <property type="entry name" value="LGIC_TM_bact"/>
    <property type="match status" value="1"/>
</dbReference>
<feature type="chain" id="PRO_5002136695" evidence="12">
    <location>
        <begin position="20"/>
        <end position="330"/>
    </location>
</feature>
<dbReference type="RefSeq" id="WP_261833408.1">
    <property type="nucleotide sequence ID" value="NZ_AP024881.1"/>
</dbReference>
<dbReference type="InterPro" id="IPR038050">
    <property type="entry name" value="Neuro_actylchol_rec"/>
</dbReference>
<feature type="transmembrane region" description="Helical" evidence="11">
    <location>
        <begin position="207"/>
        <end position="227"/>
    </location>
</feature>
<proteinExistence type="predicted"/>
<dbReference type="Pfam" id="PF02932">
    <property type="entry name" value="Neur_chan_memb"/>
    <property type="match status" value="1"/>
</dbReference>
<reference evidence="15 16" key="2">
    <citation type="submission" date="2015-01" db="EMBL/GenBank/DDBJ databases">
        <authorList>
            <consortium name="NBRP consortium"/>
            <person name="Sawabe T."/>
            <person name="Meirelles P."/>
            <person name="Feng G."/>
            <person name="Sayaka M."/>
            <person name="Hattori M."/>
            <person name="Ohkuma M."/>
        </authorList>
    </citation>
    <scope>NUCLEOTIDE SEQUENCE [LARGE SCALE GENOMIC DNA]</scope>
    <source>
        <strain evidence="16">JCM 19231</strain>
    </source>
</reference>
<keyword evidence="6 12" id="KW-0732">Signal</keyword>
<dbReference type="AlphaFoldDB" id="A0A0B8P1S4"/>
<evidence type="ECO:0000256" key="9">
    <source>
        <dbReference type="ARBA" id="ARBA00023136"/>
    </source>
</evidence>
<keyword evidence="8" id="KW-0406">Ion transport</keyword>
<dbReference type="Proteomes" id="UP000031671">
    <property type="component" value="Unassembled WGS sequence"/>
</dbReference>
<dbReference type="Gene3D" id="1.20.58.390">
    <property type="entry name" value="Neurotransmitter-gated ion-channel transmembrane domain"/>
    <property type="match status" value="1"/>
</dbReference>
<keyword evidence="7 11" id="KW-1133">Transmembrane helix</keyword>
<evidence type="ECO:0000256" key="5">
    <source>
        <dbReference type="ARBA" id="ARBA00022692"/>
    </source>
</evidence>
<dbReference type="GO" id="GO:0004888">
    <property type="term" value="F:transmembrane signaling receptor activity"/>
    <property type="evidence" value="ECO:0007669"/>
    <property type="project" value="InterPro"/>
</dbReference>
<dbReference type="InterPro" id="IPR006202">
    <property type="entry name" value="Neur_chan_lig-bd"/>
</dbReference>
<evidence type="ECO:0000256" key="2">
    <source>
        <dbReference type="ARBA" id="ARBA00004236"/>
    </source>
</evidence>
<evidence type="ECO:0000256" key="6">
    <source>
        <dbReference type="ARBA" id="ARBA00022729"/>
    </source>
</evidence>
<keyword evidence="10" id="KW-0407">Ion channel</keyword>
<keyword evidence="5 11" id="KW-0812">Transmembrane</keyword>
<dbReference type="PRINTS" id="PR00253">
    <property type="entry name" value="GABAARECEPTR"/>
</dbReference>
<dbReference type="Gene3D" id="2.70.170.10">
    <property type="entry name" value="Neurotransmitter-gated ion-channel ligand-binding domain"/>
    <property type="match status" value="1"/>
</dbReference>
<dbReference type="InterPro" id="IPR006028">
    <property type="entry name" value="GABAA/Glycine_rcpt"/>
</dbReference>
<dbReference type="Pfam" id="PF02931">
    <property type="entry name" value="Neur_chan_LBD"/>
    <property type="match status" value="1"/>
</dbReference>
<evidence type="ECO:0000256" key="7">
    <source>
        <dbReference type="ARBA" id="ARBA00022989"/>
    </source>
</evidence>
<comment type="caution">
    <text evidence="15">The sequence shown here is derived from an EMBL/GenBank/DDBJ whole genome shotgun (WGS) entry which is preliminary data.</text>
</comment>
<sequence length="330" mass="37329">MSKVIALILFLLIAPQSLAHKGLPPGPLPLKIDTALFVADVDGIDTSSQSFDIRLFYSVRWMDSREAHPGPDPITKDLNDVWHPQFQIVNQQKIFFHNKDRVTISPEGQVSLMIASWGSYSQAMRLYRFPFDVQDFNFHIVAPGYNPDEIIMVDRVNLSGIAKSLSLADWKIIDWFAETRSYQPYENDNINVSGINYGFIAERLTSYYVLKMILPLTLIVAMSWAVFWMDPLNVSSNVGIAITSMLTLIAYRFSADTILPRLPYLTSLDYFILASTILVFMSLLQCIATSALAKDGKMHLAHRLDIICRIAFPALFLLLALETLVFRALI</sequence>
<evidence type="ECO:0000259" key="13">
    <source>
        <dbReference type="Pfam" id="PF02931"/>
    </source>
</evidence>